<feature type="compositionally biased region" description="Low complexity" evidence="5">
    <location>
        <begin position="478"/>
        <end position="491"/>
    </location>
</feature>
<dbReference type="Pfam" id="PF16608">
    <property type="entry name" value="TNRC6-PABC_bdg"/>
    <property type="match status" value="1"/>
</dbReference>
<dbReference type="InParanoid" id="A0A672GC67"/>
<feature type="compositionally biased region" description="Low complexity" evidence="5">
    <location>
        <begin position="407"/>
        <end position="421"/>
    </location>
</feature>
<dbReference type="AlphaFoldDB" id="A0A672GC67"/>
<accession>A0A672GC67</accession>
<evidence type="ECO:0000259" key="6">
    <source>
        <dbReference type="Pfam" id="PF16608"/>
    </source>
</evidence>
<dbReference type="InterPro" id="IPR012677">
    <property type="entry name" value="Nucleotide-bd_a/b_plait_sf"/>
</dbReference>
<proteinExistence type="inferred from homology"/>
<dbReference type="SUPFAM" id="SSF54928">
    <property type="entry name" value="RNA-binding domain, RBD"/>
    <property type="match status" value="1"/>
</dbReference>
<dbReference type="PANTHER" id="PTHR13020:SF32">
    <property type="entry name" value="TRINUCLEOTIDE REPEAT-CONTAINING GENE 6B PROTEIN"/>
    <property type="match status" value="1"/>
</dbReference>
<evidence type="ECO:0000313" key="8">
    <source>
        <dbReference type="Proteomes" id="UP000472267"/>
    </source>
</evidence>
<keyword evidence="4" id="KW-0943">RNA-mediated gene silencing</keyword>
<evidence type="ECO:0000256" key="1">
    <source>
        <dbReference type="ARBA" id="ARBA00007302"/>
    </source>
</evidence>
<feature type="compositionally biased region" description="Basic and acidic residues" evidence="5">
    <location>
        <begin position="1"/>
        <end position="10"/>
    </location>
</feature>
<feature type="region of interest" description="Disordered" evidence="5">
    <location>
        <begin position="161"/>
        <end position="184"/>
    </location>
</feature>
<organism evidence="7 8">
    <name type="scientific">Salarias fasciatus</name>
    <name type="common">Jewelled blenny</name>
    <name type="synonym">Blennius fasciatus</name>
    <dbReference type="NCBI Taxonomy" id="181472"/>
    <lineage>
        <taxon>Eukaryota</taxon>
        <taxon>Metazoa</taxon>
        <taxon>Chordata</taxon>
        <taxon>Craniata</taxon>
        <taxon>Vertebrata</taxon>
        <taxon>Euteleostomi</taxon>
        <taxon>Actinopterygii</taxon>
        <taxon>Neopterygii</taxon>
        <taxon>Teleostei</taxon>
        <taxon>Neoteleostei</taxon>
        <taxon>Acanthomorphata</taxon>
        <taxon>Ovalentaria</taxon>
        <taxon>Blenniimorphae</taxon>
        <taxon>Blenniiformes</taxon>
        <taxon>Blennioidei</taxon>
        <taxon>Blenniidae</taxon>
        <taxon>Salariinae</taxon>
        <taxon>Salarias</taxon>
    </lineage>
</organism>
<feature type="region of interest" description="Disordered" evidence="5">
    <location>
        <begin position="453"/>
        <end position="513"/>
    </location>
</feature>
<dbReference type="FunFam" id="3.30.70.330:FF:000011">
    <property type="entry name" value="trinucleotide repeat-containing gene 6A protein-like"/>
    <property type="match status" value="1"/>
</dbReference>
<name>A0A672GC67_SALFA</name>
<evidence type="ECO:0000313" key="7">
    <source>
        <dbReference type="Ensembl" id="ENSSFAP00005008799.1"/>
    </source>
</evidence>
<dbReference type="GO" id="GO:0003723">
    <property type="term" value="F:RNA binding"/>
    <property type="evidence" value="ECO:0007669"/>
    <property type="project" value="UniProtKB-KW"/>
</dbReference>
<evidence type="ECO:0000256" key="3">
    <source>
        <dbReference type="ARBA" id="ARBA00022884"/>
    </source>
</evidence>
<dbReference type="InterPro" id="IPR052068">
    <property type="entry name" value="GW182_domain"/>
</dbReference>
<feature type="compositionally biased region" description="Gly residues" evidence="5">
    <location>
        <begin position="36"/>
        <end position="51"/>
    </location>
</feature>
<feature type="region of interest" description="Disordered" evidence="5">
    <location>
        <begin position="1"/>
        <end position="108"/>
    </location>
</feature>
<keyword evidence="8" id="KW-1185">Reference proteome</keyword>
<dbReference type="GO" id="GO:0005654">
    <property type="term" value="C:nucleoplasm"/>
    <property type="evidence" value="ECO:0007669"/>
    <property type="project" value="TreeGrafter"/>
</dbReference>
<sequence length="703" mass="74481">MQDGWIDKDGSVAASRHSSWEEEEEGGGMWNSAGSQGSGSSWGQGSNGGWGQSHAGKKSSNKGSLKSGGGDSWMSPINRQFSNMGLLQNDDSSSPNIDLAPGSLQEKKMEVDKRGMGMPDYNGDMRKGGRGGGMAYRPPGSKEAVPGDAGSYYDKVTSHRHHGGMAQSRHQPNIPPMNQSPGIRAQVPHQFLSPQVTTSLLSTAEFFPASACQLLLQQQQQQPPPPQPPQQQQHLLQNQRKFTPNVRQQADPQQVRTDRLHYADLFNSSSYLITLCFSGSSWPESWRYVKSHVWLISPSALQCCNIHHDIPGPVTPIKMPGSSPYSQYDMMVGDGLSDNWHRTPGNKMGAKPTNTPSWPPEFQPGVPWKGIDRIDPESDPYMTPGSMMGNAVSPSLNDTEHQLLQDNTDSTPPLNTLLPSPGAWPYSASDSPLNNAHNSAKYTDYKTSWPPEPIGHKSWKASRGSSQSQLSRPPPGLPSQKQPSPSPWSGGAPRLAGRGWGSSSSTAASTWSDGSSRESCWLVLSNLTPQIDGSTLRTICMQHGPLLTFHLGLTQGTALIRYGSKQEAAKAQSALHMCVLGNTTILAEFVSEEDVARYIAHSQAGGAGSGGAAAGSTGSGPATSSAVGGPGLGIFTQWSSNGGGAGGVEATRQGLWGGMGGMGGAPYPSSSLWGSPALEDRHQMGSPASLLPGDLLGGGADSI</sequence>
<evidence type="ECO:0000256" key="2">
    <source>
        <dbReference type="ARBA" id="ARBA00022845"/>
    </source>
</evidence>
<feature type="region of interest" description="Disordered" evidence="5">
    <location>
        <begin position="403"/>
        <end position="423"/>
    </location>
</feature>
<dbReference type="GO" id="GO:0060213">
    <property type="term" value="P:positive regulation of nuclear-transcribed mRNA poly(A) tail shortening"/>
    <property type="evidence" value="ECO:0007669"/>
    <property type="project" value="TreeGrafter"/>
</dbReference>
<reference evidence="7" key="3">
    <citation type="submission" date="2025-09" db="UniProtKB">
        <authorList>
            <consortium name="Ensembl"/>
        </authorList>
    </citation>
    <scope>IDENTIFICATION</scope>
</reference>
<keyword evidence="2" id="KW-0810">Translation regulation</keyword>
<dbReference type="InterPro" id="IPR035979">
    <property type="entry name" value="RBD_domain_sf"/>
</dbReference>
<dbReference type="GO" id="GO:0006417">
    <property type="term" value="P:regulation of translation"/>
    <property type="evidence" value="ECO:0007669"/>
    <property type="project" value="UniProtKB-KW"/>
</dbReference>
<dbReference type="PANTHER" id="PTHR13020">
    <property type="entry name" value="TRINUCLEOTIDE REPEAT-CONTAINING GENE 6"/>
    <property type="match status" value="1"/>
</dbReference>
<comment type="similarity">
    <text evidence="1">Belongs to the GW182 family.</text>
</comment>
<evidence type="ECO:0000256" key="5">
    <source>
        <dbReference type="SAM" id="MobiDB-lite"/>
    </source>
</evidence>
<reference evidence="7" key="2">
    <citation type="submission" date="2025-08" db="UniProtKB">
        <authorList>
            <consortium name="Ensembl"/>
        </authorList>
    </citation>
    <scope>IDENTIFICATION</scope>
</reference>
<protein>
    <recommendedName>
        <fullName evidence="6">TNRC6 PABC binding domain-containing protein</fullName>
    </recommendedName>
</protein>
<keyword evidence="3" id="KW-0694">RNA-binding</keyword>
<feature type="compositionally biased region" description="Polar residues" evidence="5">
    <location>
        <begin position="168"/>
        <end position="181"/>
    </location>
</feature>
<dbReference type="InterPro" id="IPR032226">
    <property type="entry name" value="TNRC6_PABC-bd"/>
</dbReference>
<evidence type="ECO:0000256" key="4">
    <source>
        <dbReference type="ARBA" id="ARBA00023158"/>
    </source>
</evidence>
<dbReference type="GO" id="GO:0000932">
    <property type="term" value="C:P-body"/>
    <property type="evidence" value="ECO:0007669"/>
    <property type="project" value="TreeGrafter"/>
</dbReference>
<dbReference type="Gene3D" id="3.30.70.330">
    <property type="match status" value="1"/>
</dbReference>
<dbReference type="OMA" id="GMSYRPP"/>
<reference evidence="7" key="1">
    <citation type="submission" date="2019-06" db="EMBL/GenBank/DDBJ databases">
        <authorList>
            <consortium name="Wellcome Sanger Institute Data Sharing"/>
        </authorList>
    </citation>
    <scope>NUCLEOTIDE SEQUENCE [LARGE SCALE GENOMIC DNA]</scope>
</reference>
<feature type="domain" description="TNRC6 PABC binding" evidence="6">
    <location>
        <begin position="315"/>
        <end position="517"/>
    </location>
</feature>
<feature type="compositionally biased region" description="Polar residues" evidence="5">
    <location>
        <begin position="75"/>
        <end position="96"/>
    </location>
</feature>
<dbReference type="Proteomes" id="UP000472267">
    <property type="component" value="Chromosome 8"/>
</dbReference>
<feature type="compositionally biased region" description="Low complexity" evidence="5">
    <location>
        <begin position="501"/>
        <end position="513"/>
    </location>
</feature>
<dbReference type="Ensembl" id="ENSSFAT00005009224.1">
    <property type="protein sequence ID" value="ENSSFAP00005008799.1"/>
    <property type="gene ID" value="ENSSFAG00005005096.1"/>
</dbReference>
<feature type="compositionally biased region" description="Low complexity" evidence="5">
    <location>
        <begin position="614"/>
        <end position="625"/>
    </location>
</feature>
<dbReference type="GO" id="GO:0035195">
    <property type="term" value="P:miRNA-mediated post-transcriptional gene silencing"/>
    <property type="evidence" value="ECO:0007669"/>
    <property type="project" value="TreeGrafter"/>
</dbReference>
<feature type="region of interest" description="Disordered" evidence="5">
    <location>
        <begin position="605"/>
        <end position="625"/>
    </location>
</feature>